<gene>
    <name evidence="7" type="ORF">UFOPK2602_01865</name>
    <name evidence="8" type="ORF">UFOPK2806_00143</name>
    <name evidence="9" type="ORF">UFOPK4306_00454</name>
</gene>
<evidence type="ECO:0000313" key="7">
    <source>
        <dbReference type="EMBL" id="CAB4722870.1"/>
    </source>
</evidence>
<evidence type="ECO:0000313" key="8">
    <source>
        <dbReference type="EMBL" id="CAB4737469.1"/>
    </source>
</evidence>
<organism evidence="7">
    <name type="scientific">freshwater metagenome</name>
    <dbReference type="NCBI Taxonomy" id="449393"/>
    <lineage>
        <taxon>unclassified sequences</taxon>
        <taxon>metagenomes</taxon>
        <taxon>ecological metagenomes</taxon>
    </lineage>
</organism>
<comment type="subcellular location">
    <subcellularLocation>
        <location evidence="1">Membrane</location>
        <topology evidence="1">Multi-pass membrane protein</topology>
    </subcellularLocation>
</comment>
<evidence type="ECO:0000313" key="9">
    <source>
        <dbReference type="EMBL" id="CAB5055659.1"/>
    </source>
</evidence>
<feature type="transmembrane region" description="Helical" evidence="6">
    <location>
        <begin position="73"/>
        <end position="90"/>
    </location>
</feature>
<dbReference type="Pfam" id="PF03239">
    <property type="entry name" value="FTR1"/>
    <property type="match status" value="1"/>
</dbReference>
<evidence type="ECO:0000256" key="4">
    <source>
        <dbReference type="ARBA" id="ARBA00022989"/>
    </source>
</evidence>
<comment type="similarity">
    <text evidence="2">Belongs to the oxidase-dependent Fe transporter (OFeT) (TC 9.A.10.1) family.</text>
</comment>
<dbReference type="EMBL" id="CAEZXX010000156">
    <property type="protein sequence ID" value="CAB4722870.1"/>
    <property type="molecule type" value="Genomic_DNA"/>
</dbReference>
<feature type="transmembrane region" description="Helical" evidence="6">
    <location>
        <begin position="246"/>
        <end position="263"/>
    </location>
</feature>
<reference evidence="7" key="1">
    <citation type="submission" date="2020-05" db="EMBL/GenBank/DDBJ databases">
        <authorList>
            <person name="Chiriac C."/>
            <person name="Salcher M."/>
            <person name="Ghai R."/>
            <person name="Kavagutti S V."/>
        </authorList>
    </citation>
    <scope>NUCLEOTIDE SEQUENCE</scope>
</reference>
<evidence type="ECO:0000256" key="1">
    <source>
        <dbReference type="ARBA" id="ARBA00004141"/>
    </source>
</evidence>
<dbReference type="InterPro" id="IPR004923">
    <property type="entry name" value="FTR1/Fip1/EfeU"/>
</dbReference>
<feature type="transmembrane region" description="Helical" evidence="6">
    <location>
        <begin position="148"/>
        <end position="170"/>
    </location>
</feature>
<keyword evidence="4 6" id="KW-1133">Transmembrane helix</keyword>
<feature type="transmembrane region" description="Helical" evidence="6">
    <location>
        <begin position="6"/>
        <end position="27"/>
    </location>
</feature>
<dbReference type="GO" id="GO:0033573">
    <property type="term" value="C:high-affinity iron permease complex"/>
    <property type="evidence" value="ECO:0007669"/>
    <property type="project" value="InterPro"/>
</dbReference>
<dbReference type="GO" id="GO:0015093">
    <property type="term" value="F:ferrous iron transmembrane transporter activity"/>
    <property type="evidence" value="ECO:0007669"/>
    <property type="project" value="TreeGrafter"/>
</dbReference>
<protein>
    <submittedName>
        <fullName evidence="7">Unannotated protein</fullName>
    </submittedName>
</protein>
<dbReference type="EMBL" id="CAFBQP010000012">
    <property type="protein sequence ID" value="CAB5055659.1"/>
    <property type="molecule type" value="Genomic_DNA"/>
</dbReference>
<evidence type="ECO:0000256" key="2">
    <source>
        <dbReference type="ARBA" id="ARBA00008333"/>
    </source>
</evidence>
<keyword evidence="3 6" id="KW-0812">Transmembrane</keyword>
<dbReference type="PANTHER" id="PTHR31632">
    <property type="entry name" value="IRON TRANSPORTER FTH1"/>
    <property type="match status" value="1"/>
</dbReference>
<feature type="transmembrane region" description="Helical" evidence="6">
    <location>
        <begin position="111"/>
        <end position="136"/>
    </location>
</feature>
<proteinExistence type="inferred from homology"/>
<evidence type="ECO:0000256" key="5">
    <source>
        <dbReference type="ARBA" id="ARBA00023136"/>
    </source>
</evidence>
<keyword evidence="5 6" id="KW-0472">Membrane</keyword>
<name>A0A6J6RFP7_9ZZZZ</name>
<dbReference type="PANTHER" id="PTHR31632:SF2">
    <property type="entry name" value="PLASMA MEMBRANE IRON PERMEASE"/>
    <property type="match status" value="1"/>
</dbReference>
<feature type="transmembrane region" description="Helical" evidence="6">
    <location>
        <begin position="39"/>
        <end position="61"/>
    </location>
</feature>
<dbReference type="AlphaFoldDB" id="A0A6J6RFP7"/>
<accession>A0A6J6RFP7</accession>
<feature type="transmembrane region" description="Helical" evidence="6">
    <location>
        <begin position="177"/>
        <end position="198"/>
    </location>
</feature>
<evidence type="ECO:0000256" key="3">
    <source>
        <dbReference type="ARBA" id="ARBA00022692"/>
    </source>
</evidence>
<evidence type="ECO:0000256" key="6">
    <source>
        <dbReference type="SAM" id="Phobius"/>
    </source>
</evidence>
<dbReference type="EMBL" id="CAEZYY010000001">
    <property type="protein sequence ID" value="CAB4737469.1"/>
    <property type="molecule type" value="Genomic_DNA"/>
</dbReference>
<sequence>MGASLLITLREGFEISLVLAILATYLVRTGRRAAVRQVWVGTGVAAGLCIAIGIVVNALVGGLHDKSEQAVEGSIAILACGVLTWMIFWMRKNARSLGGELRAKLDLATSARAVVFIAFVAVVREGLETVLFLLSAQTEGSSASGSDVVVGGLIGLAIAAVLGWVAYLGGARINMRLFFNITGILLILFAAGLFGKAFHEFRELLGFESGWLVEPAWTVSSGPFADGNLNDFMKGFFGWSATAERIRVIAYFAYLAPILAAYLRSDRAELPKGTTPTAPVAEHSMSASH</sequence>